<dbReference type="GO" id="GO:0009247">
    <property type="term" value="P:glycolipid biosynthetic process"/>
    <property type="evidence" value="ECO:0007669"/>
    <property type="project" value="UniProtKB-ARBA"/>
</dbReference>
<reference evidence="8" key="1">
    <citation type="submission" date="2019-10" db="EMBL/GenBank/DDBJ databases">
        <title>Streptomyces sp. nov., a novel actinobacterium isolated from alkaline environment.</title>
        <authorList>
            <person name="Golinska P."/>
        </authorList>
    </citation>
    <scope>NUCLEOTIDE SEQUENCE [LARGE SCALE GENOMIC DNA]</scope>
    <source>
        <strain evidence="8">DSM 42118</strain>
    </source>
</reference>
<dbReference type="Proteomes" id="UP000538929">
    <property type="component" value="Unassembled WGS sequence"/>
</dbReference>
<feature type="non-terminal residue" evidence="7">
    <location>
        <position position="102"/>
    </location>
</feature>
<protein>
    <submittedName>
        <fullName evidence="7">Phosphatidylinositol mannoside acyltransferase</fullName>
    </submittedName>
</protein>
<gene>
    <name evidence="7" type="ORF">FNQ90_09235</name>
</gene>
<dbReference type="GO" id="GO:0005886">
    <property type="term" value="C:plasma membrane"/>
    <property type="evidence" value="ECO:0007669"/>
    <property type="project" value="UniProtKB-SubCell"/>
</dbReference>
<organism evidence="7 8">
    <name type="scientific">Streptomyces alkaliphilus</name>
    <dbReference type="NCBI Taxonomy" id="1472722"/>
    <lineage>
        <taxon>Bacteria</taxon>
        <taxon>Bacillati</taxon>
        <taxon>Actinomycetota</taxon>
        <taxon>Actinomycetes</taxon>
        <taxon>Kitasatosporales</taxon>
        <taxon>Streptomycetaceae</taxon>
        <taxon>Streptomyces</taxon>
    </lineage>
</organism>
<comment type="caution">
    <text evidence="7">The sequence shown here is derived from an EMBL/GenBank/DDBJ whole genome shotgun (WGS) entry which is preliminary data.</text>
</comment>
<keyword evidence="3" id="KW-0997">Cell inner membrane</keyword>
<dbReference type="Pfam" id="PF03279">
    <property type="entry name" value="Lip_A_acyltrans"/>
    <property type="match status" value="1"/>
</dbReference>
<dbReference type="AlphaFoldDB" id="A0A7W3TCK8"/>
<evidence type="ECO:0000256" key="6">
    <source>
        <dbReference type="ARBA" id="ARBA00023315"/>
    </source>
</evidence>
<keyword evidence="5" id="KW-0472">Membrane</keyword>
<proteinExistence type="predicted"/>
<keyword evidence="4 7" id="KW-0808">Transferase</keyword>
<comment type="subcellular location">
    <subcellularLocation>
        <location evidence="1">Cell inner membrane</location>
    </subcellularLocation>
</comment>
<evidence type="ECO:0000256" key="1">
    <source>
        <dbReference type="ARBA" id="ARBA00004533"/>
    </source>
</evidence>
<evidence type="ECO:0000256" key="5">
    <source>
        <dbReference type="ARBA" id="ARBA00023136"/>
    </source>
</evidence>
<keyword evidence="6 7" id="KW-0012">Acyltransferase</keyword>
<accession>A0A7W3TCK8</accession>
<evidence type="ECO:0000256" key="3">
    <source>
        <dbReference type="ARBA" id="ARBA00022519"/>
    </source>
</evidence>
<dbReference type="EMBL" id="VKHT01000207">
    <property type="protein sequence ID" value="MBB0244283.1"/>
    <property type="molecule type" value="Genomic_DNA"/>
</dbReference>
<name>A0A7W3TCK8_9ACTN</name>
<keyword evidence="8" id="KW-1185">Reference proteome</keyword>
<evidence type="ECO:0000256" key="2">
    <source>
        <dbReference type="ARBA" id="ARBA00022475"/>
    </source>
</evidence>
<evidence type="ECO:0000313" key="7">
    <source>
        <dbReference type="EMBL" id="MBB0244283.1"/>
    </source>
</evidence>
<dbReference type="GO" id="GO:0016746">
    <property type="term" value="F:acyltransferase activity"/>
    <property type="evidence" value="ECO:0007669"/>
    <property type="project" value="UniProtKB-KW"/>
</dbReference>
<sequence length="102" mass="11721">MKERLTDAGYALAWAAVRRMPERAADALGRRVADTTWRRRGPAVLQLEANLARVVPDAGPERLRELSRQGMRSYLRYWTESFRLPVWSPERIERGVGVEGIE</sequence>
<evidence type="ECO:0000313" key="8">
    <source>
        <dbReference type="Proteomes" id="UP000538929"/>
    </source>
</evidence>
<dbReference type="InterPro" id="IPR004960">
    <property type="entry name" value="LipA_acyltrans"/>
</dbReference>
<keyword evidence="2" id="KW-1003">Cell membrane</keyword>
<evidence type="ECO:0000256" key="4">
    <source>
        <dbReference type="ARBA" id="ARBA00022679"/>
    </source>
</evidence>